<protein>
    <submittedName>
        <fullName evidence="11">Acyl-CoA dehydrogenase family protein</fullName>
    </submittedName>
    <submittedName>
        <fullName evidence="10">Pimeloyl-CoA dehydrogenase small subunit</fullName>
    </submittedName>
</protein>
<evidence type="ECO:0000256" key="3">
    <source>
        <dbReference type="ARBA" id="ARBA00022630"/>
    </source>
</evidence>
<evidence type="ECO:0000256" key="1">
    <source>
        <dbReference type="ARBA" id="ARBA00001974"/>
    </source>
</evidence>
<dbReference type="CDD" id="cd00567">
    <property type="entry name" value="ACAD"/>
    <property type="match status" value="1"/>
</dbReference>
<reference evidence="11" key="3">
    <citation type="submission" date="2023-09" db="EMBL/GenBank/DDBJ databases">
        <authorList>
            <person name="Schober I."/>
            <person name="Bunk B."/>
        </authorList>
    </citation>
    <scope>NUCLEOTIDE SEQUENCE</scope>
    <source>
        <strain evidence="11">DSM 103800</strain>
    </source>
</reference>
<dbReference type="SUPFAM" id="SSF47203">
    <property type="entry name" value="Acyl-CoA dehydrogenase C-terminal domain-like"/>
    <property type="match status" value="1"/>
</dbReference>
<evidence type="ECO:0000256" key="4">
    <source>
        <dbReference type="ARBA" id="ARBA00022827"/>
    </source>
</evidence>
<sequence length="384" mass="40801">MDFDLTEEQNMLKDTISRWSAKNYGTLEALQAVRAEPLGFSEDRWAELAELGILGLPFSEADGGFGGGAVETLVVVEALGRALAPEPYLAGVVLGGGAVRLAGNKAQRAALVPGVADGSVRLAFAHSEIQARYDLHDVATTAELVDGAYRLNGSKTVVLNADAAKFLVLSARTAGSQRDPEGITLFIVPSDAEGISIRSYPTQDGGRAGDITLTDLHVSADAVLGTVGGALPVIERVVDGAIAALCAEAVGLMDALTDITVEYLKTRKQFGVPISSFQALQHKAVDMLVAVEQARSMALYASMMAESEDPDERRTALSAAKVQINRSARFVGQTAVQLHGGIGMTMEYIGAHYFRRLSMIELMFGDTSYHLRRVTMEGGLIKDA</sequence>
<dbReference type="Proteomes" id="UP000185494">
    <property type="component" value="Chromosome 1"/>
</dbReference>
<dbReference type="Gene3D" id="1.20.140.10">
    <property type="entry name" value="Butyryl-CoA Dehydrogenase, subunit A, domain 3"/>
    <property type="match status" value="1"/>
</dbReference>
<dbReference type="InterPro" id="IPR009075">
    <property type="entry name" value="AcylCo_DH/oxidase_C"/>
</dbReference>
<dbReference type="GO" id="GO:0050660">
    <property type="term" value="F:flavin adenine dinucleotide binding"/>
    <property type="evidence" value="ECO:0007669"/>
    <property type="project" value="InterPro"/>
</dbReference>
<dbReference type="RefSeq" id="WP_075796753.1">
    <property type="nucleotide sequence ID" value="NZ_CP015583.1"/>
</dbReference>
<dbReference type="EMBL" id="CP015583">
    <property type="protein sequence ID" value="APT55782.1"/>
    <property type="molecule type" value="Genomic_DNA"/>
</dbReference>
<evidence type="ECO:0000313" key="11">
    <source>
        <dbReference type="EMBL" id="MDT8331758.1"/>
    </source>
</evidence>
<dbReference type="STRING" id="257708.RGI145_00215"/>
<dbReference type="Pfam" id="PF00441">
    <property type="entry name" value="Acyl-CoA_dh_1"/>
    <property type="match status" value="1"/>
</dbReference>
<keyword evidence="4 6" id="KW-0274">FAD</keyword>
<dbReference type="AlphaFoldDB" id="A0A1L7AAF4"/>
<evidence type="ECO:0000313" key="10">
    <source>
        <dbReference type="EMBL" id="APT55782.1"/>
    </source>
</evidence>
<dbReference type="SUPFAM" id="SSF56645">
    <property type="entry name" value="Acyl-CoA dehydrogenase NM domain-like"/>
    <property type="match status" value="1"/>
</dbReference>
<dbReference type="InterPro" id="IPR046373">
    <property type="entry name" value="Acyl-CoA_Oxase/DH_mid-dom_sf"/>
</dbReference>
<evidence type="ECO:0000313" key="13">
    <source>
        <dbReference type="Proteomes" id="UP001258945"/>
    </source>
</evidence>
<reference evidence="10 12" key="1">
    <citation type="submission" date="2016-05" db="EMBL/GenBank/DDBJ databases">
        <title>Complete Genome and Methylome Analysis of Psychrotrophic Bacterial Isolates from Antarctic Lake Untersee.</title>
        <authorList>
            <person name="Fomenkov A."/>
            <person name="Akimov V.N."/>
            <person name="Vasilyeva L.V."/>
            <person name="Andersen D."/>
            <person name="Vincze T."/>
            <person name="Roberts R.J."/>
        </authorList>
    </citation>
    <scope>NUCLEOTIDE SEQUENCE [LARGE SCALE GENOMIC DNA]</scope>
    <source>
        <strain evidence="10 12">U14-5</strain>
    </source>
</reference>
<evidence type="ECO:0000259" key="9">
    <source>
        <dbReference type="Pfam" id="PF02771"/>
    </source>
</evidence>
<dbReference type="InterPro" id="IPR009100">
    <property type="entry name" value="AcylCoA_DH/oxidase_NM_dom_sf"/>
</dbReference>
<dbReference type="PANTHER" id="PTHR43884:SF20">
    <property type="entry name" value="ACYL-COA DEHYDROGENASE FADE28"/>
    <property type="match status" value="1"/>
</dbReference>
<dbReference type="PANTHER" id="PTHR43884">
    <property type="entry name" value="ACYL-COA DEHYDROGENASE"/>
    <property type="match status" value="1"/>
</dbReference>
<dbReference type="EMBL" id="JAVVDO010000017">
    <property type="protein sequence ID" value="MDT8331758.1"/>
    <property type="molecule type" value="Genomic_DNA"/>
</dbReference>
<gene>
    <name evidence="10" type="ORF">RGI145_00215</name>
    <name evidence="11" type="ORF">RQ831_11890</name>
</gene>
<name>A0A1L7AAF4_9PROT</name>
<keyword evidence="3 6" id="KW-0285">Flavoprotein</keyword>
<dbReference type="InterPro" id="IPR037069">
    <property type="entry name" value="AcylCoA_DH/ox_N_sf"/>
</dbReference>
<feature type="domain" description="Acyl-CoA oxidase/dehydrogenase middle" evidence="8">
    <location>
        <begin position="123"/>
        <end position="208"/>
    </location>
</feature>
<evidence type="ECO:0000256" key="5">
    <source>
        <dbReference type="ARBA" id="ARBA00023002"/>
    </source>
</evidence>
<evidence type="ECO:0000259" key="8">
    <source>
        <dbReference type="Pfam" id="PF02770"/>
    </source>
</evidence>
<feature type="domain" description="Acyl-CoA dehydrogenase/oxidase N-terminal" evidence="9">
    <location>
        <begin position="6"/>
        <end position="118"/>
    </location>
</feature>
<keyword evidence="5 6" id="KW-0560">Oxidoreductase</keyword>
<dbReference type="Gene3D" id="1.10.540.10">
    <property type="entry name" value="Acyl-CoA dehydrogenase/oxidase, N-terminal domain"/>
    <property type="match status" value="1"/>
</dbReference>
<dbReference type="eggNOG" id="COG1960">
    <property type="taxonomic scope" value="Bacteria"/>
</dbReference>
<evidence type="ECO:0000256" key="2">
    <source>
        <dbReference type="ARBA" id="ARBA00009347"/>
    </source>
</evidence>
<evidence type="ECO:0000256" key="6">
    <source>
        <dbReference type="RuleBase" id="RU362125"/>
    </source>
</evidence>
<dbReference type="InterPro" id="IPR013786">
    <property type="entry name" value="AcylCoA_DH/ox_N"/>
</dbReference>
<evidence type="ECO:0000313" key="12">
    <source>
        <dbReference type="Proteomes" id="UP000185494"/>
    </source>
</evidence>
<evidence type="ECO:0000259" key="7">
    <source>
        <dbReference type="Pfam" id="PF00441"/>
    </source>
</evidence>
<dbReference type="KEGG" id="rgi:RGI145_00215"/>
<accession>A0A1L7AAF4</accession>
<dbReference type="Pfam" id="PF02771">
    <property type="entry name" value="Acyl-CoA_dh_N"/>
    <property type="match status" value="1"/>
</dbReference>
<organism evidence="10 12">
    <name type="scientific">Roseomonas gilardii</name>
    <dbReference type="NCBI Taxonomy" id="257708"/>
    <lineage>
        <taxon>Bacteria</taxon>
        <taxon>Pseudomonadati</taxon>
        <taxon>Pseudomonadota</taxon>
        <taxon>Alphaproteobacteria</taxon>
        <taxon>Acetobacterales</taxon>
        <taxon>Roseomonadaceae</taxon>
        <taxon>Roseomonas</taxon>
    </lineage>
</organism>
<dbReference type="Pfam" id="PF02770">
    <property type="entry name" value="Acyl-CoA_dh_M"/>
    <property type="match status" value="1"/>
</dbReference>
<feature type="domain" description="Acyl-CoA dehydrogenase/oxidase C-terminal" evidence="7">
    <location>
        <begin position="243"/>
        <end position="375"/>
    </location>
</feature>
<reference evidence="11 13" key="2">
    <citation type="journal article" date="2019" name="Microb. Pathog.">
        <title>Comparison of VITEK 2, MALDI-TOF MS, 16S rRNA gene sequencing, and whole-genome sequencing for identification of Roseomonas mucosa.</title>
        <authorList>
            <person name="Rudolph W.W."/>
            <person name="Gunzer F."/>
            <person name="Trauth M."/>
            <person name="Bunk B."/>
            <person name="Bigge R."/>
            <person name="Schrottner P."/>
        </authorList>
    </citation>
    <scope>NUCLEOTIDE SEQUENCE [LARGE SCALE GENOMIC DNA]</scope>
    <source>
        <strain evidence="11 13">DSM 103800</strain>
    </source>
</reference>
<dbReference type="InterPro" id="IPR036250">
    <property type="entry name" value="AcylCo_DH-like_C"/>
</dbReference>
<keyword evidence="13" id="KW-1185">Reference proteome</keyword>
<dbReference type="GO" id="GO:0003995">
    <property type="term" value="F:acyl-CoA dehydrogenase activity"/>
    <property type="evidence" value="ECO:0007669"/>
    <property type="project" value="TreeGrafter"/>
</dbReference>
<comment type="similarity">
    <text evidence="2 6">Belongs to the acyl-CoA dehydrogenase family.</text>
</comment>
<proteinExistence type="inferred from homology"/>
<dbReference type="Proteomes" id="UP001258945">
    <property type="component" value="Unassembled WGS sequence"/>
</dbReference>
<dbReference type="InterPro" id="IPR006091">
    <property type="entry name" value="Acyl-CoA_Oxase/DH_mid-dom"/>
</dbReference>
<comment type="cofactor">
    <cofactor evidence="1 6">
        <name>FAD</name>
        <dbReference type="ChEBI" id="CHEBI:57692"/>
    </cofactor>
</comment>
<dbReference type="Gene3D" id="2.40.110.10">
    <property type="entry name" value="Butyryl-CoA Dehydrogenase, subunit A, domain 2"/>
    <property type="match status" value="1"/>
</dbReference>